<dbReference type="Proteomes" id="UP001609219">
    <property type="component" value="Unassembled WGS sequence"/>
</dbReference>
<sequence>MRSDTDWSLPGAQPSCVLTDARSTASAGLDNPDPLSWRAPARVLICSHPRSRARAPWERVEHFGFPTTHTQIRTAAYPTSSKPGLTSPAATTPSGIASRPGGAHRQREQTRYRSHMIAVSVAVGAVFAAGATSTSRLPADNQAGADTGEIDIAPNLLNTVRPTDPSRLLNQLASARQREQDSAAREAAARRPKSVMPTSGTLTSAYGARWGTVHNGLDIANVIGTPVLSTSDGQVIEAGPADGFGLWVRVRQDDGTIGVYGHINEALVEAGQLVKAGQQIATMGNRGQSTGPHLHYEVWMADGTKDDPGRWLRDRGVPMSTTTISTN</sequence>
<feature type="region of interest" description="Disordered" evidence="1">
    <location>
        <begin position="174"/>
        <end position="200"/>
    </location>
</feature>
<feature type="domain" description="M23ase beta-sheet core" evidence="2">
    <location>
        <begin position="213"/>
        <end position="303"/>
    </location>
</feature>
<dbReference type="Pfam" id="PF01551">
    <property type="entry name" value="Peptidase_M23"/>
    <property type="match status" value="1"/>
</dbReference>
<dbReference type="Proteomes" id="UP001609176">
    <property type="component" value="Unassembled WGS sequence"/>
</dbReference>
<dbReference type="CDD" id="cd12797">
    <property type="entry name" value="M23_peptidase"/>
    <property type="match status" value="1"/>
</dbReference>
<dbReference type="PANTHER" id="PTHR21666">
    <property type="entry name" value="PEPTIDASE-RELATED"/>
    <property type="match status" value="1"/>
</dbReference>
<dbReference type="Proteomes" id="UP001609175">
    <property type="component" value="Unassembled WGS sequence"/>
</dbReference>
<feature type="compositionally biased region" description="Basic and acidic residues" evidence="1">
    <location>
        <begin position="176"/>
        <end position="189"/>
    </location>
</feature>
<dbReference type="RefSeq" id="WP_395115803.1">
    <property type="nucleotide sequence ID" value="NZ_JBIMSN010000025.1"/>
</dbReference>
<dbReference type="InterPro" id="IPR016047">
    <property type="entry name" value="M23ase_b-sheet_dom"/>
</dbReference>
<proteinExistence type="predicted"/>
<dbReference type="InterPro" id="IPR050570">
    <property type="entry name" value="Cell_wall_metabolism_enzyme"/>
</dbReference>
<dbReference type="GO" id="GO:0016787">
    <property type="term" value="F:hydrolase activity"/>
    <property type="evidence" value="ECO:0007669"/>
    <property type="project" value="UniProtKB-KW"/>
</dbReference>
<dbReference type="EMBL" id="JBIMSP010000106">
    <property type="protein sequence ID" value="MFH5245880.1"/>
    <property type="molecule type" value="Genomic_DNA"/>
</dbReference>
<protein>
    <submittedName>
        <fullName evidence="4">M23 family metallopeptidase</fullName>
        <ecNumber evidence="4">3.4.24.-</ecNumber>
    </submittedName>
</protein>
<feature type="compositionally biased region" description="Polar residues" evidence="1">
    <location>
        <begin position="78"/>
        <end position="95"/>
    </location>
</feature>
<feature type="compositionally biased region" description="Basic and acidic residues" evidence="1">
    <location>
        <begin position="307"/>
        <end position="316"/>
    </location>
</feature>
<name>A0ABW7JZL5_9NOCA</name>
<dbReference type="InterPro" id="IPR011055">
    <property type="entry name" value="Dup_hybrid_motif"/>
</dbReference>
<gene>
    <name evidence="5" type="ORF">ACHIPV_29040</name>
    <name evidence="3" type="ORF">ACHIPZ_18280</name>
    <name evidence="4" type="ORF">ACHIRB_06325</name>
</gene>
<feature type="region of interest" description="Disordered" evidence="1">
    <location>
        <begin position="78"/>
        <end position="106"/>
    </location>
</feature>
<reference evidence="6 7" key="1">
    <citation type="submission" date="2024-10" db="EMBL/GenBank/DDBJ databases">
        <authorList>
            <person name="Riesco R."/>
        </authorList>
    </citation>
    <scope>NUCLEOTIDE SEQUENCE [LARGE SCALE GENOMIC DNA]</scope>
    <source>
        <strain evidence="5 7">NCIMB 15448</strain>
        <strain evidence="3 6">NCIMB 15449</strain>
        <strain evidence="4 8">NCIMB 15450</strain>
    </source>
</reference>
<dbReference type="EMBL" id="JBIMSO010000059">
    <property type="protein sequence ID" value="MFH5210132.1"/>
    <property type="molecule type" value="Genomic_DNA"/>
</dbReference>
<comment type="caution">
    <text evidence="4">The sequence shown here is derived from an EMBL/GenBank/DDBJ whole genome shotgun (WGS) entry which is preliminary data.</text>
</comment>
<feature type="region of interest" description="Disordered" evidence="1">
    <location>
        <begin position="307"/>
        <end position="327"/>
    </location>
</feature>
<evidence type="ECO:0000259" key="2">
    <source>
        <dbReference type="Pfam" id="PF01551"/>
    </source>
</evidence>
<evidence type="ECO:0000313" key="3">
    <source>
        <dbReference type="EMBL" id="MFH5210132.1"/>
    </source>
</evidence>
<accession>A0ABW7JZL5</accession>
<keyword evidence="4" id="KW-0378">Hydrolase</keyword>
<keyword evidence="8" id="KW-1185">Reference proteome</keyword>
<evidence type="ECO:0000313" key="7">
    <source>
        <dbReference type="Proteomes" id="UP001609176"/>
    </source>
</evidence>
<evidence type="ECO:0000313" key="8">
    <source>
        <dbReference type="Proteomes" id="UP001609219"/>
    </source>
</evidence>
<evidence type="ECO:0000256" key="1">
    <source>
        <dbReference type="SAM" id="MobiDB-lite"/>
    </source>
</evidence>
<dbReference type="PANTHER" id="PTHR21666:SF270">
    <property type="entry name" value="MUREIN HYDROLASE ACTIVATOR ENVC"/>
    <property type="match status" value="1"/>
</dbReference>
<evidence type="ECO:0000313" key="6">
    <source>
        <dbReference type="Proteomes" id="UP001609175"/>
    </source>
</evidence>
<dbReference type="EMBL" id="JBIMSN010000025">
    <property type="protein sequence ID" value="MFH5228194.1"/>
    <property type="molecule type" value="Genomic_DNA"/>
</dbReference>
<dbReference type="Gene3D" id="2.70.70.10">
    <property type="entry name" value="Glucose Permease (Domain IIA)"/>
    <property type="match status" value="1"/>
</dbReference>
<dbReference type="SUPFAM" id="SSF51261">
    <property type="entry name" value="Duplicated hybrid motif"/>
    <property type="match status" value="1"/>
</dbReference>
<feature type="region of interest" description="Disordered" evidence="1">
    <location>
        <begin position="1"/>
        <end position="31"/>
    </location>
</feature>
<dbReference type="EC" id="3.4.24.-" evidence="4"/>
<organism evidence="4 8">
    <name type="scientific">Antrihabitans spumae</name>
    <dbReference type="NCBI Taxonomy" id="3373370"/>
    <lineage>
        <taxon>Bacteria</taxon>
        <taxon>Bacillati</taxon>
        <taxon>Actinomycetota</taxon>
        <taxon>Actinomycetes</taxon>
        <taxon>Mycobacteriales</taxon>
        <taxon>Nocardiaceae</taxon>
        <taxon>Antrihabitans</taxon>
    </lineage>
</organism>
<evidence type="ECO:0000313" key="5">
    <source>
        <dbReference type="EMBL" id="MFH5245880.1"/>
    </source>
</evidence>
<evidence type="ECO:0000313" key="4">
    <source>
        <dbReference type="EMBL" id="MFH5228194.1"/>
    </source>
</evidence>